<evidence type="ECO:0000313" key="2">
    <source>
        <dbReference type="Proteomes" id="UP001472677"/>
    </source>
</evidence>
<comment type="caution">
    <text evidence="1">The sequence shown here is derived from an EMBL/GenBank/DDBJ whole genome shotgun (WGS) entry which is preliminary data.</text>
</comment>
<proteinExistence type="predicted"/>
<dbReference type="EMBL" id="JBBPBM010000033">
    <property type="protein sequence ID" value="KAK8533190.1"/>
    <property type="molecule type" value="Genomic_DNA"/>
</dbReference>
<evidence type="ECO:0008006" key="3">
    <source>
        <dbReference type="Google" id="ProtNLM"/>
    </source>
</evidence>
<reference evidence="1 2" key="1">
    <citation type="journal article" date="2024" name="G3 (Bethesda)">
        <title>Genome assembly of Hibiscus sabdariffa L. provides insights into metabolisms of medicinal natural products.</title>
        <authorList>
            <person name="Kim T."/>
        </authorList>
    </citation>
    <scope>NUCLEOTIDE SEQUENCE [LARGE SCALE GENOMIC DNA]</scope>
    <source>
        <strain evidence="1">TK-2024</strain>
        <tissue evidence="1">Old leaves</tissue>
    </source>
</reference>
<organism evidence="1 2">
    <name type="scientific">Hibiscus sabdariffa</name>
    <name type="common">roselle</name>
    <dbReference type="NCBI Taxonomy" id="183260"/>
    <lineage>
        <taxon>Eukaryota</taxon>
        <taxon>Viridiplantae</taxon>
        <taxon>Streptophyta</taxon>
        <taxon>Embryophyta</taxon>
        <taxon>Tracheophyta</taxon>
        <taxon>Spermatophyta</taxon>
        <taxon>Magnoliopsida</taxon>
        <taxon>eudicotyledons</taxon>
        <taxon>Gunneridae</taxon>
        <taxon>Pentapetalae</taxon>
        <taxon>rosids</taxon>
        <taxon>malvids</taxon>
        <taxon>Malvales</taxon>
        <taxon>Malvaceae</taxon>
        <taxon>Malvoideae</taxon>
        <taxon>Hibiscus</taxon>
    </lineage>
</organism>
<keyword evidence="2" id="KW-1185">Reference proteome</keyword>
<gene>
    <name evidence="1" type="ORF">V6N12_076469</name>
</gene>
<sequence>MASNSFLQHLSDLEFTNEEQGVVFTPTFQWDSTTDDSNLLIIGKLVSSRAIDDLAVVRAFQGIWKKIRGPWTIKDSWLALALFNPSINIDEYSFNSMNIYVHIYSIPLVFLDDDNIAHQLGDSLGAMIGKVIKINTRWIDLNIVNYLRVEIILDVTKPI</sequence>
<name>A0ABR2DAT5_9ROSI</name>
<accession>A0ABR2DAT5</accession>
<protein>
    <recommendedName>
        <fullName evidence="3">DUF4283 domain-containing protein</fullName>
    </recommendedName>
</protein>
<evidence type="ECO:0000313" key="1">
    <source>
        <dbReference type="EMBL" id="KAK8533190.1"/>
    </source>
</evidence>
<dbReference type="Proteomes" id="UP001472677">
    <property type="component" value="Unassembled WGS sequence"/>
</dbReference>